<dbReference type="HOGENOM" id="CLU_2671381_0_0_1"/>
<accession>G9P8N7</accession>
<keyword evidence="3" id="KW-1185">Reference proteome</keyword>
<dbReference type="EMBL" id="ABDG02000027">
    <property type="protein sequence ID" value="EHK40973.1"/>
    <property type="molecule type" value="Genomic_DNA"/>
</dbReference>
<sequence length="75" mass="8626">MDVIQTSDSVGKSGSDDDCGKSGYARRKKEKRARLTRYAFYICLVLCISTRCCKEDRQEQCMHHQHNSSIGRGFY</sequence>
<name>G9P8N7_HYPAI</name>
<feature type="region of interest" description="Disordered" evidence="1">
    <location>
        <begin position="1"/>
        <end position="25"/>
    </location>
</feature>
<organism evidence="2 3">
    <name type="scientific">Hypocrea atroviridis (strain ATCC 20476 / IMI 206040)</name>
    <name type="common">Trichoderma atroviride</name>
    <dbReference type="NCBI Taxonomy" id="452589"/>
    <lineage>
        <taxon>Eukaryota</taxon>
        <taxon>Fungi</taxon>
        <taxon>Dikarya</taxon>
        <taxon>Ascomycota</taxon>
        <taxon>Pezizomycotina</taxon>
        <taxon>Sordariomycetes</taxon>
        <taxon>Hypocreomycetidae</taxon>
        <taxon>Hypocreales</taxon>
        <taxon>Hypocreaceae</taxon>
        <taxon>Trichoderma</taxon>
    </lineage>
</organism>
<reference evidence="2 3" key="1">
    <citation type="journal article" date="2011" name="Genome Biol.">
        <title>Comparative genome sequence analysis underscores mycoparasitism as the ancestral life style of Trichoderma.</title>
        <authorList>
            <person name="Kubicek C.P."/>
            <person name="Herrera-Estrella A."/>
            <person name="Seidl-Seiboth V."/>
            <person name="Martinez D.A."/>
            <person name="Druzhinina I.S."/>
            <person name="Thon M."/>
            <person name="Zeilinger S."/>
            <person name="Casas-Flores S."/>
            <person name="Horwitz B.A."/>
            <person name="Mukherjee P.K."/>
            <person name="Mukherjee M."/>
            <person name="Kredics L."/>
            <person name="Alcaraz L.D."/>
            <person name="Aerts A."/>
            <person name="Antal Z."/>
            <person name="Atanasova L."/>
            <person name="Cervantes-Badillo M.G."/>
            <person name="Challacombe J."/>
            <person name="Chertkov O."/>
            <person name="McCluskey K."/>
            <person name="Coulpier F."/>
            <person name="Deshpande N."/>
            <person name="von Doehren H."/>
            <person name="Ebbole D.J."/>
            <person name="Esquivel-Naranjo E.U."/>
            <person name="Fekete E."/>
            <person name="Flipphi M."/>
            <person name="Glaser F."/>
            <person name="Gomez-Rodriguez E.Y."/>
            <person name="Gruber S."/>
            <person name="Han C."/>
            <person name="Henrissat B."/>
            <person name="Hermosa R."/>
            <person name="Hernandez-Onate M."/>
            <person name="Karaffa L."/>
            <person name="Kosti I."/>
            <person name="Le Crom S."/>
            <person name="Lindquist E."/>
            <person name="Lucas S."/>
            <person name="Luebeck M."/>
            <person name="Luebeck P.S."/>
            <person name="Margeot A."/>
            <person name="Metz B."/>
            <person name="Misra M."/>
            <person name="Nevalainen H."/>
            <person name="Omann M."/>
            <person name="Packer N."/>
            <person name="Perrone G."/>
            <person name="Uresti-Rivera E.E."/>
            <person name="Salamov A."/>
            <person name="Schmoll M."/>
            <person name="Seiboth B."/>
            <person name="Shapiro H."/>
            <person name="Sukno S."/>
            <person name="Tamayo-Ramos J.A."/>
            <person name="Tisch D."/>
            <person name="Wiest A."/>
            <person name="Wilkinson H.H."/>
            <person name="Zhang M."/>
            <person name="Coutinho P.M."/>
            <person name="Kenerley C.M."/>
            <person name="Monte E."/>
            <person name="Baker S.E."/>
            <person name="Grigoriev I.V."/>
        </authorList>
    </citation>
    <scope>NUCLEOTIDE SEQUENCE [LARGE SCALE GENOMIC DNA]</scope>
    <source>
        <strain evidence="3">ATCC 20476 / IMI 206040</strain>
    </source>
</reference>
<protein>
    <submittedName>
        <fullName evidence="2">Uncharacterized protein</fullName>
    </submittedName>
</protein>
<evidence type="ECO:0000313" key="2">
    <source>
        <dbReference type="EMBL" id="EHK40973.1"/>
    </source>
</evidence>
<dbReference type="Proteomes" id="UP000005426">
    <property type="component" value="Unassembled WGS sequence"/>
</dbReference>
<evidence type="ECO:0000256" key="1">
    <source>
        <dbReference type="SAM" id="MobiDB-lite"/>
    </source>
</evidence>
<dbReference type="AlphaFoldDB" id="G9P8N7"/>
<proteinExistence type="predicted"/>
<evidence type="ECO:0000313" key="3">
    <source>
        <dbReference type="Proteomes" id="UP000005426"/>
    </source>
</evidence>
<comment type="caution">
    <text evidence="2">The sequence shown here is derived from an EMBL/GenBank/DDBJ whole genome shotgun (WGS) entry which is preliminary data.</text>
</comment>
<gene>
    <name evidence="2" type="ORF">TRIATDRAFT_301700</name>
</gene>